<organism evidence="2 3">
    <name type="scientific">Solitalea canadensis (strain ATCC 29591 / DSM 3403 / JCM 21819 / LMG 8368 / NBRC 15130 / NCIMB 12057 / USAM 9D)</name>
    <name type="common">Flexibacter canadensis</name>
    <dbReference type="NCBI Taxonomy" id="929556"/>
    <lineage>
        <taxon>Bacteria</taxon>
        <taxon>Pseudomonadati</taxon>
        <taxon>Bacteroidota</taxon>
        <taxon>Sphingobacteriia</taxon>
        <taxon>Sphingobacteriales</taxon>
        <taxon>Sphingobacteriaceae</taxon>
        <taxon>Solitalea</taxon>
    </lineage>
</organism>
<keyword evidence="1" id="KW-0732">Signal</keyword>
<dbReference type="RefSeq" id="WP_014681452.1">
    <property type="nucleotide sequence ID" value="NC_017770.1"/>
</dbReference>
<dbReference type="EMBL" id="CP003349">
    <property type="protein sequence ID" value="AFD08228.1"/>
    <property type="molecule type" value="Genomic_DNA"/>
</dbReference>
<dbReference type="PROSITE" id="PS51257">
    <property type="entry name" value="PROKAR_LIPOPROTEIN"/>
    <property type="match status" value="1"/>
</dbReference>
<feature type="chain" id="PRO_5003613973" description="Lipoprotein" evidence="1">
    <location>
        <begin position="19"/>
        <end position="345"/>
    </location>
</feature>
<keyword evidence="3" id="KW-1185">Reference proteome</keyword>
<dbReference type="OrthoDB" id="634553at2"/>
<evidence type="ECO:0000313" key="2">
    <source>
        <dbReference type="EMBL" id="AFD08228.1"/>
    </source>
</evidence>
<name>H8KWP9_SOLCM</name>
<dbReference type="eggNOG" id="ENOG502Z9D6">
    <property type="taxonomic scope" value="Bacteria"/>
</dbReference>
<accession>H8KWP9</accession>
<feature type="signal peptide" evidence="1">
    <location>
        <begin position="1"/>
        <end position="18"/>
    </location>
</feature>
<evidence type="ECO:0000313" key="3">
    <source>
        <dbReference type="Proteomes" id="UP000007590"/>
    </source>
</evidence>
<dbReference type="AlphaFoldDB" id="H8KWP9"/>
<dbReference type="Proteomes" id="UP000007590">
    <property type="component" value="Chromosome"/>
</dbReference>
<reference evidence="2" key="1">
    <citation type="submission" date="2012-02" db="EMBL/GenBank/DDBJ databases">
        <title>The complete genome of Solitalea canadensis DSM 3403.</title>
        <authorList>
            <consortium name="US DOE Joint Genome Institute (JGI-PGF)"/>
            <person name="Lucas S."/>
            <person name="Copeland A."/>
            <person name="Lapidus A."/>
            <person name="Glavina del Rio T."/>
            <person name="Dalin E."/>
            <person name="Tice H."/>
            <person name="Bruce D."/>
            <person name="Goodwin L."/>
            <person name="Pitluck S."/>
            <person name="Peters L."/>
            <person name="Ovchinnikova G."/>
            <person name="Lu M."/>
            <person name="Kyrpides N."/>
            <person name="Mavromatis K."/>
            <person name="Ivanova N."/>
            <person name="Brettin T."/>
            <person name="Detter J.C."/>
            <person name="Han C."/>
            <person name="Larimer F."/>
            <person name="Land M."/>
            <person name="Hauser L."/>
            <person name="Markowitz V."/>
            <person name="Cheng J.-F."/>
            <person name="Hugenholtz P."/>
            <person name="Woyke T."/>
            <person name="Wu D."/>
            <person name="Spring S."/>
            <person name="Schroeder M."/>
            <person name="Kopitz M."/>
            <person name="Brambilla E."/>
            <person name="Klenk H.-P."/>
            <person name="Eisen J.A."/>
        </authorList>
    </citation>
    <scope>NUCLEOTIDE SEQUENCE</scope>
    <source>
        <strain evidence="2">DSM 3403</strain>
    </source>
</reference>
<proteinExistence type="predicted"/>
<dbReference type="STRING" id="929556.Solca_3217"/>
<sequence>MKNRYFLFLFLFILFSIASCHNQSDRVVHRGFYYWKTSFELNQKEKETIAKLNANNLYLRFLDVDWDDVQKAARPISPMKFKDTVSRSINAIPVVYITNKTILNADSLTIKELAGNIIHFVKKQCELQQIHPAEVQIDCDWSGNSRDRYFLLLTELKKHSFMKSKELSATIRMHQIKYQTQTGIPPVDKGLLMCYNMGDLRRYGDHNSIIDQRSIESYLQPLSKYPIKLDIAFPLFSWSVLFRNELYAGLLGKLSSTDLDNKNYFEKQGKTLYKVLNDVNLKGYSFKKGEVIRDESYTISDVLNAAEFCSSRIQNDNIHVVLFHLDSSILNNYQTNEIEKVYSSF</sequence>
<protein>
    <recommendedName>
        <fullName evidence="4">Lipoprotein</fullName>
    </recommendedName>
</protein>
<evidence type="ECO:0000256" key="1">
    <source>
        <dbReference type="SAM" id="SignalP"/>
    </source>
</evidence>
<dbReference type="HOGENOM" id="CLU_050513_0_0_10"/>
<dbReference type="KEGG" id="scn:Solca_3217"/>
<evidence type="ECO:0008006" key="4">
    <source>
        <dbReference type="Google" id="ProtNLM"/>
    </source>
</evidence>
<gene>
    <name evidence="2" type="ordered locus">Solca_3217</name>
</gene>